<proteinExistence type="predicted"/>
<evidence type="ECO:0000256" key="1">
    <source>
        <dbReference type="SAM" id="Coils"/>
    </source>
</evidence>
<dbReference type="WBParaSite" id="ACRNAN_scaffold151.g31548.t1">
    <property type="protein sequence ID" value="ACRNAN_scaffold151.g31548.t1"/>
    <property type="gene ID" value="ACRNAN_scaffold151.g31548"/>
</dbReference>
<reference evidence="3" key="1">
    <citation type="submission" date="2022-11" db="UniProtKB">
        <authorList>
            <consortium name="WormBaseParasite"/>
        </authorList>
    </citation>
    <scope>IDENTIFICATION</scope>
</reference>
<evidence type="ECO:0000313" key="3">
    <source>
        <dbReference type="WBParaSite" id="ACRNAN_scaffold151.g31548.t1"/>
    </source>
</evidence>
<name>A0A914CV95_9BILA</name>
<evidence type="ECO:0000313" key="2">
    <source>
        <dbReference type="Proteomes" id="UP000887540"/>
    </source>
</evidence>
<sequence>MEPEKSRDVPSVEELHLLLEKQDEVIFELSKQLEDTRLELQEILSTQKVSSSDEEIVKSKQHLIDAHLLVEIKEKLTELSDVLLQLKEKSNVQKLDKPTKEIDIQNSSVLTMHYQLMEKQNELDSSKRELATTQAKLETSDGEISRLNSEVHSLRDVISSNQMKFSTKIDDLMKNFTEKSVELEQFKSENHSLEAKFHELQELFKHKELILENQYSKLQKDVLMLRSEKVVMQERIKEMLNENHDLKNKLIANSHVQTLENHGFEDFSQLVSEQRETIHGLRQENLLLNEKLSELHQNFKAKIQQMKDRNKELEDRIDKFLLKL</sequence>
<feature type="coiled-coil region" evidence="1">
    <location>
        <begin position="278"/>
        <end position="323"/>
    </location>
</feature>
<accession>A0A914CV95</accession>
<organism evidence="2 3">
    <name type="scientific">Acrobeloides nanus</name>
    <dbReference type="NCBI Taxonomy" id="290746"/>
    <lineage>
        <taxon>Eukaryota</taxon>
        <taxon>Metazoa</taxon>
        <taxon>Ecdysozoa</taxon>
        <taxon>Nematoda</taxon>
        <taxon>Chromadorea</taxon>
        <taxon>Rhabditida</taxon>
        <taxon>Tylenchina</taxon>
        <taxon>Cephalobomorpha</taxon>
        <taxon>Cephaloboidea</taxon>
        <taxon>Cephalobidae</taxon>
        <taxon>Acrobeloides</taxon>
    </lineage>
</organism>
<dbReference type="AlphaFoldDB" id="A0A914CV95"/>
<keyword evidence="2" id="KW-1185">Reference proteome</keyword>
<protein>
    <submittedName>
        <fullName evidence="3">Uncharacterized protein</fullName>
    </submittedName>
</protein>
<keyword evidence="1" id="KW-0175">Coiled coil</keyword>
<feature type="coiled-coil region" evidence="1">
    <location>
        <begin position="169"/>
        <end position="203"/>
    </location>
</feature>
<dbReference type="Proteomes" id="UP000887540">
    <property type="component" value="Unplaced"/>
</dbReference>